<dbReference type="Proteomes" id="UP000410492">
    <property type="component" value="Unassembled WGS sequence"/>
</dbReference>
<accession>A0A653DLU7</accession>
<reference evidence="1 2" key="1">
    <citation type="submission" date="2019-01" db="EMBL/GenBank/DDBJ databases">
        <authorList>
            <person name="Sayadi A."/>
        </authorList>
    </citation>
    <scope>NUCLEOTIDE SEQUENCE [LARGE SCALE GENOMIC DNA]</scope>
</reference>
<protein>
    <submittedName>
        <fullName evidence="1">Uncharacterized protein</fullName>
    </submittedName>
</protein>
<keyword evidence="2" id="KW-1185">Reference proteome</keyword>
<evidence type="ECO:0000313" key="1">
    <source>
        <dbReference type="EMBL" id="VEN61201.1"/>
    </source>
</evidence>
<sequence>MKIEQYFSKPTIFRTHNVNRPGILLLHVTQPLAACIANASSSSSTQLLLNELVSEELPVLEASSSTASFVLLGAPFFLNAITPGEKSDWRAWIIFRPPALVAFVVVLQ</sequence>
<evidence type="ECO:0000313" key="2">
    <source>
        <dbReference type="Proteomes" id="UP000410492"/>
    </source>
</evidence>
<dbReference type="EMBL" id="CAACVG010013074">
    <property type="protein sequence ID" value="VEN61201.1"/>
    <property type="molecule type" value="Genomic_DNA"/>
</dbReference>
<proteinExistence type="predicted"/>
<dbReference type="AlphaFoldDB" id="A0A653DLU7"/>
<name>A0A653DLU7_CALMS</name>
<gene>
    <name evidence="1" type="ORF">CALMAC_LOCUS18672</name>
</gene>
<organism evidence="1 2">
    <name type="scientific">Callosobruchus maculatus</name>
    <name type="common">Southern cowpea weevil</name>
    <name type="synonym">Pulse bruchid</name>
    <dbReference type="NCBI Taxonomy" id="64391"/>
    <lineage>
        <taxon>Eukaryota</taxon>
        <taxon>Metazoa</taxon>
        <taxon>Ecdysozoa</taxon>
        <taxon>Arthropoda</taxon>
        <taxon>Hexapoda</taxon>
        <taxon>Insecta</taxon>
        <taxon>Pterygota</taxon>
        <taxon>Neoptera</taxon>
        <taxon>Endopterygota</taxon>
        <taxon>Coleoptera</taxon>
        <taxon>Polyphaga</taxon>
        <taxon>Cucujiformia</taxon>
        <taxon>Chrysomeloidea</taxon>
        <taxon>Chrysomelidae</taxon>
        <taxon>Bruchinae</taxon>
        <taxon>Bruchini</taxon>
        <taxon>Callosobruchus</taxon>
    </lineage>
</organism>